<feature type="domain" description="ATPase dynein-related AAA" evidence="1">
    <location>
        <begin position="221"/>
        <end position="361"/>
    </location>
</feature>
<dbReference type="Proteomes" id="UP000017590">
    <property type="component" value="Chromosome"/>
</dbReference>
<dbReference type="EMBL" id="CP006763">
    <property type="protein sequence ID" value="AGY77762.1"/>
    <property type="molecule type" value="Genomic_DNA"/>
</dbReference>
<dbReference type="SUPFAM" id="SSF52540">
    <property type="entry name" value="P-loop containing nucleoside triphosphate hydrolases"/>
    <property type="match status" value="1"/>
</dbReference>
<dbReference type="Gene3D" id="3.40.50.300">
    <property type="entry name" value="P-loop containing nucleotide triphosphate hydrolases"/>
    <property type="match status" value="1"/>
</dbReference>
<organism evidence="3 4">
    <name type="scientific">Clostridium autoethanogenum DSM 10061</name>
    <dbReference type="NCBI Taxonomy" id="1341692"/>
    <lineage>
        <taxon>Bacteria</taxon>
        <taxon>Bacillati</taxon>
        <taxon>Bacillota</taxon>
        <taxon>Clostridia</taxon>
        <taxon>Eubacteriales</taxon>
        <taxon>Clostridiaceae</taxon>
        <taxon>Clostridium</taxon>
    </lineage>
</organism>
<reference evidence="4" key="1">
    <citation type="journal article" date="2014" name="Biotechnol. Biofuels">
        <title>Comparison of single-molecule sequencing and hybrid approaches for finishing the genome of Clostridium autoethanogenum and analysis of CRISPR systems in industrial relevant Clostridia.</title>
        <authorList>
            <person name="Brown S.D."/>
            <person name="Nagaraju S."/>
            <person name="Utturkar S."/>
            <person name="De Tissera S."/>
            <person name="Segovia S."/>
            <person name="Mitchell W."/>
            <person name="Land M.L."/>
            <person name="Dassanayake A."/>
            <person name="Kopke M."/>
        </authorList>
    </citation>
    <scope>NUCLEOTIDE SEQUENCE [LARGE SCALE GENOMIC DNA]</scope>
    <source>
        <strain evidence="4">DSM 10061</strain>
    </source>
</reference>
<evidence type="ECO:0000259" key="1">
    <source>
        <dbReference type="Pfam" id="PF07728"/>
    </source>
</evidence>
<dbReference type="Pfam" id="PF24405">
    <property type="entry name" value="Pua-like"/>
    <property type="match status" value="1"/>
</dbReference>
<evidence type="ECO:0000313" key="4">
    <source>
        <dbReference type="Proteomes" id="UP000017590"/>
    </source>
</evidence>
<dbReference type="Pfam" id="PF07728">
    <property type="entry name" value="AAA_5"/>
    <property type="match status" value="1"/>
</dbReference>
<protein>
    <submittedName>
        <fullName evidence="3">AAA family ATPase</fullName>
    </submittedName>
</protein>
<evidence type="ECO:0000313" key="3">
    <source>
        <dbReference type="EMBL" id="AGY77762.1"/>
    </source>
</evidence>
<gene>
    <name evidence="3" type="ORF">CAETHG_3559</name>
</gene>
<dbReference type="InterPro" id="IPR011704">
    <property type="entry name" value="ATPase_dyneun-rel_AAA"/>
</dbReference>
<keyword evidence="4" id="KW-1185">Reference proteome</keyword>
<feature type="domain" description="Pua-like" evidence="2">
    <location>
        <begin position="8"/>
        <end position="128"/>
    </location>
</feature>
<dbReference type="RefSeq" id="WP_023163234.1">
    <property type="nucleotide sequence ID" value="NC_022592.1"/>
</dbReference>
<proteinExistence type="predicted"/>
<sequence>MDQTLNMVLKYNDSVYSIDTIKEHRDIQNSCGKVIWEIIKPKVDSPGVSTKKIIKIKEQIKNNIKTYAYMATSGQIKAKGEVIDILTIDEVSENSHLVPKYYRKDLDKCAVGILLKNVENEDPTIIDKLQRYGTNGGIIALSNQTNPLYVSFKNIDDNSIYNSLTDKSVENIKADEVVEISEEEIKNFIEDINEYVNSLGYIYTFEDLSNFYLSLKTKPFVILVGISGTGKSKIVRLFAEAIGANTGNGRFRMISVKPDWNDSTELFGYKNINDEFIPGQLTEIIKEASIHKNMPYFVCIDEMNLSRVEYYLSEYLSLIESRKVENNEIITDNIFSNSYINNKYCELYIPENLYIVGTVNMDDTTFQFSRKVLDRANTIEFSEVDLSKLFLNNKETQEFVNENISNNFMKANYLNINDIEEEYRNFAILINKKIIKINEILKKAKKHFAYRVRDEIIFYMIENKKAELLDENLAFDYQIMQNILPAISGSEAIIKDTLVELFNFCLGKEAILSDSNYLEDAGNYLKDAVYYKSASKILDMLRGYKYDGFATYWF</sequence>
<dbReference type="InterPro" id="IPR057406">
    <property type="entry name" value="Pua-like_dom"/>
</dbReference>
<evidence type="ECO:0000259" key="2">
    <source>
        <dbReference type="Pfam" id="PF24405"/>
    </source>
</evidence>
<dbReference type="InterPro" id="IPR027417">
    <property type="entry name" value="P-loop_NTPase"/>
</dbReference>
<name>A0ABN4BJH4_9CLOT</name>
<accession>A0ABN4BJH4</accession>